<dbReference type="Proteomes" id="UP000002207">
    <property type="component" value="Chromosome"/>
</dbReference>
<gene>
    <name evidence="2" type="ordered locus">ACP_0345</name>
</gene>
<feature type="transmembrane region" description="Helical" evidence="1">
    <location>
        <begin position="96"/>
        <end position="115"/>
    </location>
</feature>
<dbReference type="AlphaFoldDB" id="C1F9W9"/>
<keyword evidence="1" id="KW-0472">Membrane</keyword>
<dbReference type="EMBL" id="CP001472">
    <property type="protein sequence ID" value="ACO32892.1"/>
    <property type="molecule type" value="Genomic_DNA"/>
</dbReference>
<name>C1F9W9_ACIC5</name>
<reference evidence="2 3" key="1">
    <citation type="journal article" date="2009" name="Appl. Environ. Microbiol.">
        <title>Three genomes from the phylum Acidobacteria provide insight into the lifestyles of these microorganisms in soils.</title>
        <authorList>
            <person name="Ward N.L."/>
            <person name="Challacombe J.F."/>
            <person name="Janssen P.H."/>
            <person name="Henrissat B."/>
            <person name="Coutinho P.M."/>
            <person name="Wu M."/>
            <person name="Xie G."/>
            <person name="Haft D.H."/>
            <person name="Sait M."/>
            <person name="Badger J."/>
            <person name="Barabote R.D."/>
            <person name="Bradley B."/>
            <person name="Brettin T.S."/>
            <person name="Brinkac L.M."/>
            <person name="Bruce D."/>
            <person name="Creasy T."/>
            <person name="Daugherty S.C."/>
            <person name="Davidsen T.M."/>
            <person name="DeBoy R.T."/>
            <person name="Detter J.C."/>
            <person name="Dodson R.J."/>
            <person name="Durkin A.S."/>
            <person name="Ganapathy A."/>
            <person name="Gwinn-Giglio M."/>
            <person name="Han C.S."/>
            <person name="Khouri H."/>
            <person name="Kiss H."/>
            <person name="Kothari S.P."/>
            <person name="Madupu R."/>
            <person name="Nelson K.E."/>
            <person name="Nelson W.C."/>
            <person name="Paulsen I."/>
            <person name="Penn K."/>
            <person name="Ren Q."/>
            <person name="Rosovitz M.J."/>
            <person name="Selengut J.D."/>
            <person name="Shrivastava S."/>
            <person name="Sullivan S.A."/>
            <person name="Tapia R."/>
            <person name="Thompson L.S."/>
            <person name="Watkins K.L."/>
            <person name="Yang Q."/>
            <person name="Yu C."/>
            <person name="Zafar N."/>
            <person name="Zhou L."/>
            <person name="Kuske C.R."/>
        </authorList>
    </citation>
    <scope>NUCLEOTIDE SEQUENCE [LARGE SCALE GENOMIC DNA]</scope>
    <source>
        <strain evidence="3">ATCC 51196 / DSM 11244 / BCRC 80197 / JCM 7670 / NBRC 15755 / NCIMB 13165 / 161</strain>
    </source>
</reference>
<evidence type="ECO:0000313" key="3">
    <source>
        <dbReference type="Proteomes" id="UP000002207"/>
    </source>
</evidence>
<feature type="transmembrane region" description="Helical" evidence="1">
    <location>
        <begin position="43"/>
        <end position="76"/>
    </location>
</feature>
<keyword evidence="3" id="KW-1185">Reference proteome</keyword>
<protein>
    <submittedName>
        <fullName evidence="2">Uncharacterized protein</fullName>
    </submittedName>
</protein>
<organism evidence="2 3">
    <name type="scientific">Acidobacterium capsulatum (strain ATCC 51196 / DSM 11244 / BCRC 80197 / JCM 7670 / NBRC 15755 / NCIMB 13165 / 161)</name>
    <dbReference type="NCBI Taxonomy" id="240015"/>
    <lineage>
        <taxon>Bacteria</taxon>
        <taxon>Pseudomonadati</taxon>
        <taxon>Acidobacteriota</taxon>
        <taxon>Terriglobia</taxon>
        <taxon>Terriglobales</taxon>
        <taxon>Acidobacteriaceae</taxon>
        <taxon>Acidobacterium</taxon>
    </lineage>
</organism>
<keyword evidence="1" id="KW-1133">Transmembrane helix</keyword>
<dbReference type="KEGG" id="aca:ACP_0345"/>
<dbReference type="InParanoid" id="C1F9W9"/>
<accession>C1F9W9</accession>
<proteinExistence type="predicted"/>
<evidence type="ECO:0000313" key="2">
    <source>
        <dbReference type="EMBL" id="ACO32892.1"/>
    </source>
</evidence>
<dbReference type="HOGENOM" id="CLU_1954830_0_0_0"/>
<evidence type="ECO:0000256" key="1">
    <source>
        <dbReference type="SAM" id="Phobius"/>
    </source>
</evidence>
<sequence>MKIFRVLQLVVLLANCVFAGWVFHTYGMPVLKLHSWPLTVMQTKLVLIAAAFLPASLLCLWVPVSGAVVQFALAFIGSTLRASAPTPMLHQIAREIMMAAGAVIIVSVIHSITGITQEAFEEPDPDKH</sequence>
<keyword evidence="1" id="KW-0812">Transmembrane</keyword>